<name>I7F9I7_GEOSL</name>
<dbReference type="KEGG" id="gsu:GSU3538"/>
<dbReference type="Proteomes" id="UP000000577">
    <property type="component" value="Chromosome"/>
</dbReference>
<accession>I7F9I7</accession>
<proteinExistence type="predicted"/>
<dbReference type="AlphaFoldDB" id="I7F9I7"/>
<evidence type="ECO:0000313" key="2">
    <source>
        <dbReference type="Proteomes" id="UP000000577"/>
    </source>
</evidence>
<evidence type="ECO:0000313" key="1">
    <source>
        <dbReference type="EMBL" id="AFP20439.1"/>
    </source>
</evidence>
<dbReference type="EnsemblBacteria" id="AFP20439">
    <property type="protein sequence ID" value="AFP20439"/>
    <property type="gene ID" value="GSU3538"/>
</dbReference>
<gene>
    <name evidence="1" type="ordered locus">GSU3538</name>
</gene>
<keyword evidence="2" id="KW-1185">Reference proteome</keyword>
<protein>
    <submittedName>
        <fullName evidence="1">Uncharacterized protein</fullName>
    </submittedName>
</protein>
<reference evidence="1 2" key="1">
    <citation type="journal article" date="2003" name="Science">
        <title>Genome of Geobacter sulfurreducens: metal reduction in subsurface environments.</title>
        <authorList>
            <person name="Methe B.A."/>
            <person name="Nelson K.E."/>
            <person name="Eisen J.A."/>
            <person name="Paulsen I.T."/>
            <person name="Nelson W."/>
            <person name="Heidelberg J.F."/>
            <person name="Wu D."/>
            <person name="Wu M."/>
            <person name="Ward N."/>
            <person name="Beanan M.J."/>
            <person name="Dodson R.J."/>
            <person name="Madupu R."/>
            <person name="Brinkac L.M."/>
            <person name="Daugherty S.C."/>
            <person name="DeBoy R.T."/>
            <person name="Durkin A.S."/>
            <person name="Gwinn M."/>
            <person name="Kolonay J.F."/>
            <person name="Sullivan S.A."/>
            <person name="Haft D.H."/>
            <person name="Selengut J."/>
            <person name="Davidsen T.M."/>
            <person name="Zafar N."/>
            <person name="White O."/>
            <person name="Tran B."/>
            <person name="Romero C."/>
            <person name="Forberger H.A."/>
            <person name="Weidman J."/>
            <person name="Khouri H."/>
            <person name="Feldblyum T.V."/>
            <person name="Utterback T.R."/>
            <person name="Van Aken S.E."/>
            <person name="Lovley D.R."/>
            <person name="Fraser C.M."/>
        </authorList>
    </citation>
    <scope>NUCLEOTIDE SEQUENCE [LARGE SCALE GENOMIC DNA]</scope>
    <source>
        <strain evidence="2">ATCC 51573 / DSM 12127 / PCA</strain>
    </source>
</reference>
<dbReference type="EMBL" id="AE017180">
    <property type="protein sequence ID" value="AFP20439.1"/>
    <property type="molecule type" value="Genomic_DNA"/>
</dbReference>
<dbReference type="HOGENOM" id="CLU_2953964_0_0_7"/>
<dbReference type="STRING" id="243231.GSU3538"/>
<reference evidence="1 2" key="2">
    <citation type="journal article" date="2012" name="BMC Genomics">
        <title>Comparative genomic analysis of Geobacter sulfurreducens KN400, a strain with enhanced capacity for extracellular electron transfer and electricity production.</title>
        <authorList>
            <person name="Butler J.E."/>
            <person name="Young N.D."/>
            <person name="Aklujkar M."/>
            <person name="Lovley D.R."/>
        </authorList>
    </citation>
    <scope>NUCLEOTIDE SEQUENCE [LARGE SCALE GENOMIC DNA]</scope>
    <source>
        <strain evidence="2">ATCC 51573 / DSM 12127 / PCA</strain>
    </source>
</reference>
<dbReference type="InParanoid" id="I7F9I7"/>
<organism evidence="1 2">
    <name type="scientific">Geobacter sulfurreducens (strain ATCC 51573 / DSM 12127 / PCA)</name>
    <dbReference type="NCBI Taxonomy" id="243231"/>
    <lineage>
        <taxon>Bacteria</taxon>
        <taxon>Pseudomonadati</taxon>
        <taxon>Thermodesulfobacteriota</taxon>
        <taxon>Desulfuromonadia</taxon>
        <taxon>Geobacterales</taxon>
        <taxon>Geobacteraceae</taxon>
        <taxon>Geobacter</taxon>
    </lineage>
</organism>
<sequence>MKHKRKGHDFSWPFAPVRPRSDIKLVEVAGIEGIEPKSETEPPNLLKTQGCRSGVFVLV</sequence>